<protein>
    <recommendedName>
        <fullName evidence="3">Single domain-containing protein</fullName>
    </recommendedName>
</protein>
<evidence type="ECO:0000313" key="2">
    <source>
        <dbReference type="Proteomes" id="UP001153954"/>
    </source>
</evidence>
<accession>A0AAU9UK59</accession>
<comment type="caution">
    <text evidence="1">The sequence shown here is derived from an EMBL/GenBank/DDBJ whole genome shotgun (WGS) entry which is preliminary data.</text>
</comment>
<evidence type="ECO:0008006" key="3">
    <source>
        <dbReference type="Google" id="ProtNLM"/>
    </source>
</evidence>
<gene>
    <name evidence="1" type="ORF">EEDITHA_LOCUS13233</name>
</gene>
<keyword evidence="2" id="KW-1185">Reference proteome</keyword>
<dbReference type="Proteomes" id="UP001153954">
    <property type="component" value="Unassembled WGS sequence"/>
</dbReference>
<evidence type="ECO:0000313" key="1">
    <source>
        <dbReference type="EMBL" id="CAH2098079.1"/>
    </source>
</evidence>
<proteinExistence type="predicted"/>
<reference evidence="1" key="1">
    <citation type="submission" date="2022-03" db="EMBL/GenBank/DDBJ databases">
        <authorList>
            <person name="Tunstrom K."/>
        </authorList>
    </citation>
    <scope>NUCLEOTIDE SEQUENCE</scope>
</reference>
<organism evidence="1 2">
    <name type="scientific">Euphydryas editha</name>
    <name type="common">Edith's checkerspot</name>
    <dbReference type="NCBI Taxonomy" id="104508"/>
    <lineage>
        <taxon>Eukaryota</taxon>
        <taxon>Metazoa</taxon>
        <taxon>Ecdysozoa</taxon>
        <taxon>Arthropoda</taxon>
        <taxon>Hexapoda</taxon>
        <taxon>Insecta</taxon>
        <taxon>Pterygota</taxon>
        <taxon>Neoptera</taxon>
        <taxon>Endopterygota</taxon>
        <taxon>Lepidoptera</taxon>
        <taxon>Glossata</taxon>
        <taxon>Ditrysia</taxon>
        <taxon>Papilionoidea</taxon>
        <taxon>Nymphalidae</taxon>
        <taxon>Nymphalinae</taxon>
        <taxon>Euphydryas</taxon>
    </lineage>
</organism>
<name>A0AAU9UK59_EUPED</name>
<dbReference type="AlphaFoldDB" id="A0AAU9UK59"/>
<dbReference type="EMBL" id="CAKOGL010000019">
    <property type="protein sequence ID" value="CAH2098079.1"/>
    <property type="molecule type" value="Genomic_DNA"/>
</dbReference>
<sequence>MYFFIPKLSQDRNLPEHNDGLAKYNCNSLNASYTVRGFVTPYTCLYRRCESSTEPGYFSVGNESAPYPACCPQRISS</sequence>